<keyword evidence="2" id="KW-1185">Reference proteome</keyword>
<dbReference type="Proteomes" id="UP000662857">
    <property type="component" value="Chromosome"/>
</dbReference>
<evidence type="ECO:0000313" key="2">
    <source>
        <dbReference type="Proteomes" id="UP000662857"/>
    </source>
</evidence>
<dbReference type="RefSeq" id="WP_239677986.1">
    <property type="nucleotide sequence ID" value="NZ_CP070499.1"/>
</dbReference>
<dbReference type="EMBL" id="CP070499">
    <property type="protein sequence ID" value="QSB15798.1"/>
    <property type="molecule type" value="Genomic_DNA"/>
</dbReference>
<name>A0A895YPB1_9ACTN</name>
<proteinExistence type="predicted"/>
<reference evidence="1" key="1">
    <citation type="submission" date="2021-02" db="EMBL/GenBank/DDBJ databases">
        <title>Natrosporangium hydrolyticum gen. nov., sp. nov, a haloalkaliphilic actinobacterium from a soda solonchak soil.</title>
        <authorList>
            <person name="Sorokin D.Y."/>
            <person name="Khijniak T.V."/>
            <person name="Zakharycheva A.P."/>
            <person name="Boueva O.V."/>
            <person name="Ariskina E.V."/>
            <person name="Hahnke R.L."/>
            <person name="Bunk B."/>
            <person name="Sproer C."/>
            <person name="Schumann P."/>
            <person name="Evtushenko L.I."/>
            <person name="Kublanov I.V."/>
        </authorList>
    </citation>
    <scope>NUCLEOTIDE SEQUENCE</scope>
    <source>
        <strain evidence="1">DSM 106523</strain>
    </source>
</reference>
<evidence type="ECO:0008006" key="3">
    <source>
        <dbReference type="Google" id="ProtNLM"/>
    </source>
</evidence>
<protein>
    <recommendedName>
        <fullName evidence="3">FXSXX-COOH protein</fullName>
    </recommendedName>
</protein>
<dbReference type="KEGG" id="nhy:JQS43_05525"/>
<dbReference type="AlphaFoldDB" id="A0A895YPB1"/>
<accession>A0A895YPB1</accession>
<organism evidence="1 2">
    <name type="scientific">Natronosporangium hydrolyticum</name>
    <dbReference type="NCBI Taxonomy" id="2811111"/>
    <lineage>
        <taxon>Bacteria</taxon>
        <taxon>Bacillati</taxon>
        <taxon>Actinomycetota</taxon>
        <taxon>Actinomycetes</taxon>
        <taxon>Micromonosporales</taxon>
        <taxon>Micromonosporaceae</taxon>
        <taxon>Natronosporangium</taxon>
    </lineage>
</organism>
<sequence length="59" mass="6364">MNQPTAADVESDLVDLADLTLADLPELDAAVIAPVMGRLLRRVDDPDSITSGYNPQRLD</sequence>
<evidence type="ECO:0000313" key="1">
    <source>
        <dbReference type="EMBL" id="QSB15798.1"/>
    </source>
</evidence>
<gene>
    <name evidence="1" type="ORF">JQS43_05525</name>
</gene>